<organism evidence="1 2">
    <name type="scientific">Companilactobacillus keshanensis</name>
    <dbReference type="NCBI Taxonomy" id="2486003"/>
    <lineage>
        <taxon>Bacteria</taxon>
        <taxon>Bacillati</taxon>
        <taxon>Bacillota</taxon>
        <taxon>Bacilli</taxon>
        <taxon>Lactobacillales</taxon>
        <taxon>Lactobacillaceae</taxon>
        <taxon>Companilactobacillus</taxon>
    </lineage>
</organism>
<keyword evidence="2" id="KW-1185">Reference proteome</keyword>
<proteinExistence type="predicted"/>
<gene>
    <name evidence="1" type="ORF">ACFQ42_06835</name>
</gene>
<evidence type="ECO:0000313" key="2">
    <source>
        <dbReference type="Proteomes" id="UP001597251"/>
    </source>
</evidence>
<name>A0ABW4BUM6_9LACO</name>
<evidence type="ECO:0000313" key="1">
    <source>
        <dbReference type="EMBL" id="MFD1418450.1"/>
    </source>
</evidence>
<reference evidence="2" key="1">
    <citation type="journal article" date="2019" name="Int. J. Syst. Evol. Microbiol.">
        <title>The Global Catalogue of Microorganisms (GCM) 10K type strain sequencing project: providing services to taxonomists for standard genome sequencing and annotation.</title>
        <authorList>
            <consortium name="The Broad Institute Genomics Platform"/>
            <consortium name="The Broad Institute Genome Sequencing Center for Infectious Disease"/>
            <person name="Wu L."/>
            <person name="Ma J."/>
        </authorList>
    </citation>
    <scope>NUCLEOTIDE SEQUENCE [LARGE SCALE GENOMIC DNA]</scope>
    <source>
        <strain evidence="2">CCM 8936</strain>
    </source>
</reference>
<dbReference type="RefSeq" id="WP_263852834.1">
    <property type="nucleotide sequence ID" value="NZ_JBHTOI010000041.1"/>
</dbReference>
<protein>
    <submittedName>
        <fullName evidence="1">Uncharacterized protein</fullName>
    </submittedName>
</protein>
<dbReference type="EMBL" id="JBHTOI010000041">
    <property type="protein sequence ID" value="MFD1418450.1"/>
    <property type="molecule type" value="Genomic_DNA"/>
</dbReference>
<dbReference type="Proteomes" id="UP001597251">
    <property type="component" value="Unassembled WGS sequence"/>
</dbReference>
<comment type="caution">
    <text evidence="1">The sequence shown here is derived from an EMBL/GenBank/DDBJ whole genome shotgun (WGS) entry which is preliminary data.</text>
</comment>
<sequence length="43" mass="4987">MKMIKTSCGYMTAQEAKMIGDIARDEKKQKRSTLIKLKQLEIK</sequence>
<accession>A0ABW4BUM6</accession>